<keyword evidence="3" id="KW-1185">Reference proteome</keyword>
<evidence type="ECO:0000313" key="3">
    <source>
        <dbReference type="Proteomes" id="UP000030764"/>
    </source>
</evidence>
<dbReference type="AlphaFoldDB" id="A0A085MXU8"/>
<sequence>MNKCIIPMETGAEITRDRNAEEFKLSRPICKFELNPASEAMDLNEVFLGEKTKLLDFPLPIVPYTLKPNHCKGSVFFSSRVFMDLFPSEGAVNMRKNWENLFSSKRNIKTTLLAKLSALSASRHQRKQVFVVSQVRLLEEAPMPVQLVWHPSGRNFDPSRLHAHGWIGFVATTLEAVLSGGATYNQTESHIQWRVKGIVRIIENSDIRYLKPCVFAVATQPDVNVSLVAFVRYRKVFVPEIAAPAPQIPPFRYHKATIFQCHFLVKTDDKINTAILRQQRATEKFLPVQELQSCNYSLIHRLYQGCNIRWYQPDRETGGMYVDIAFFSDLMRRSLWRCIIECHFKKFVLNADTLFRGKLRNKKAKRELHKHDYAWPVDRYRSARSPIPDPGKQRGAVLLRAWSAPPWEELHLQEPNPVSAGRQPS</sequence>
<dbReference type="Proteomes" id="UP000030758">
    <property type="component" value="Unassembled WGS sequence"/>
</dbReference>
<dbReference type="EMBL" id="KL367603">
    <property type="protein sequence ID" value="KFD62044.1"/>
    <property type="molecule type" value="Genomic_DNA"/>
</dbReference>
<evidence type="ECO:0000313" key="1">
    <source>
        <dbReference type="EMBL" id="KFD49697.1"/>
    </source>
</evidence>
<organism evidence="2">
    <name type="scientific">Trichuris suis</name>
    <name type="common">pig whipworm</name>
    <dbReference type="NCBI Taxonomy" id="68888"/>
    <lineage>
        <taxon>Eukaryota</taxon>
        <taxon>Metazoa</taxon>
        <taxon>Ecdysozoa</taxon>
        <taxon>Nematoda</taxon>
        <taxon>Enoplea</taxon>
        <taxon>Dorylaimia</taxon>
        <taxon>Trichinellida</taxon>
        <taxon>Trichuridae</taxon>
        <taxon>Trichuris</taxon>
    </lineage>
</organism>
<name>A0A085MXU8_9BILA</name>
<dbReference type="Proteomes" id="UP000030764">
    <property type="component" value="Unassembled WGS sequence"/>
</dbReference>
<protein>
    <submittedName>
        <fullName evidence="2">Uncharacterized protein</fullName>
    </submittedName>
</protein>
<evidence type="ECO:0000313" key="2">
    <source>
        <dbReference type="EMBL" id="KFD62044.1"/>
    </source>
</evidence>
<accession>A0A085MXU8</accession>
<dbReference type="EMBL" id="KL363265">
    <property type="protein sequence ID" value="KFD49697.1"/>
    <property type="molecule type" value="Genomic_DNA"/>
</dbReference>
<gene>
    <name evidence="1" type="ORF">M513_09394</name>
    <name evidence="2" type="ORF">M514_09394</name>
</gene>
<reference evidence="2 3" key="1">
    <citation type="journal article" date="2014" name="Nat. Genet.">
        <title>Genome and transcriptome of the porcine whipworm Trichuris suis.</title>
        <authorList>
            <person name="Jex A.R."/>
            <person name="Nejsum P."/>
            <person name="Schwarz E.M."/>
            <person name="Hu L."/>
            <person name="Young N.D."/>
            <person name="Hall R.S."/>
            <person name="Korhonen P.K."/>
            <person name="Liao S."/>
            <person name="Thamsborg S."/>
            <person name="Xia J."/>
            <person name="Xu P."/>
            <person name="Wang S."/>
            <person name="Scheerlinck J.P."/>
            <person name="Hofmann A."/>
            <person name="Sternberg P.W."/>
            <person name="Wang J."/>
            <person name="Gasser R.B."/>
        </authorList>
    </citation>
    <scope>NUCLEOTIDE SEQUENCE [LARGE SCALE GENOMIC DNA]</scope>
    <source>
        <strain evidence="2">DCEP-RM93F</strain>
        <strain evidence="1">DCEP-RM93M</strain>
    </source>
</reference>
<proteinExistence type="predicted"/>